<dbReference type="InterPro" id="IPR036291">
    <property type="entry name" value="NAD(P)-bd_dom_sf"/>
</dbReference>
<dbReference type="EMBL" id="GG666463">
    <property type="protein sequence ID" value="EEN68642.1"/>
    <property type="molecule type" value="Genomic_DNA"/>
</dbReference>
<keyword evidence="1" id="KW-0560">Oxidoreductase</keyword>
<dbReference type="eggNOG" id="KOG0024">
    <property type="taxonomic scope" value="Eukaryota"/>
</dbReference>
<dbReference type="InterPro" id="IPR011032">
    <property type="entry name" value="GroES-like_sf"/>
</dbReference>
<evidence type="ECO:0000259" key="2">
    <source>
        <dbReference type="Pfam" id="PF00107"/>
    </source>
</evidence>
<sequence>MARVGSMRQKLRINVSVSFFSATSCCLTPSALPPDFRLELAVIQLCPHHPSPRDYRMETLDVPTVGPEEVLVKVTAVGICAGDAKCYAGAPLFWGDKDREPYCQPPIVPGHEFIGEVVALGPGMPHDIYGFHQRTPGAMAGYMKYISDSIIHKVPKSVPPYQAAFIEPLACSIHAVERGNIQFRDVVVVSGCGPLGLGMVAAAKQKNPAKLIALDLFDWKLDIAKKCGADVVLNPGKCDVIAEVKKMTDGYGCDVYIEVSGSPVSVKQGLHMIAKLGTFVEFSVFKNETSVDWTIIGDTKGYNTYPKAISMLANKELPIDVSTRCGANYCVGLLNLELLWGLDIISHQLPLSDVVKGIDLVNSSSESIKVVLIPE</sequence>
<dbReference type="AlphaFoldDB" id="C3XTL6"/>
<evidence type="ECO:0000256" key="1">
    <source>
        <dbReference type="ARBA" id="ARBA00023002"/>
    </source>
</evidence>
<reference evidence="4" key="1">
    <citation type="journal article" date="2008" name="Nature">
        <title>The amphioxus genome and the evolution of the chordate karyotype.</title>
        <authorList>
            <consortium name="US DOE Joint Genome Institute (JGI-PGF)"/>
            <person name="Putnam N.H."/>
            <person name="Butts T."/>
            <person name="Ferrier D.E.K."/>
            <person name="Furlong R.F."/>
            <person name="Hellsten U."/>
            <person name="Kawashima T."/>
            <person name="Robinson-Rechavi M."/>
            <person name="Shoguchi E."/>
            <person name="Terry A."/>
            <person name="Yu J.-K."/>
            <person name="Benito-Gutierrez E.L."/>
            <person name="Dubchak I."/>
            <person name="Garcia-Fernandez J."/>
            <person name="Gibson-Brown J.J."/>
            <person name="Grigoriev I.V."/>
            <person name="Horton A.C."/>
            <person name="de Jong P.J."/>
            <person name="Jurka J."/>
            <person name="Kapitonov V.V."/>
            <person name="Kohara Y."/>
            <person name="Kuroki Y."/>
            <person name="Lindquist E."/>
            <person name="Lucas S."/>
            <person name="Osoegawa K."/>
            <person name="Pennacchio L.A."/>
            <person name="Salamov A.A."/>
            <person name="Satou Y."/>
            <person name="Sauka-Spengler T."/>
            <person name="Schmutz J."/>
            <person name="Shin-I T."/>
            <person name="Toyoda A."/>
            <person name="Bronner-Fraser M."/>
            <person name="Fujiyama A."/>
            <person name="Holland L.Z."/>
            <person name="Holland P.W.H."/>
            <person name="Satoh N."/>
            <person name="Rokhsar D.S."/>
        </authorList>
    </citation>
    <scope>NUCLEOTIDE SEQUENCE [LARGE SCALE GENOMIC DNA]</scope>
    <source>
        <strain evidence="4">S238N-H82</strain>
        <tissue evidence="4">Testes</tissue>
    </source>
</reference>
<dbReference type="InterPro" id="IPR013149">
    <property type="entry name" value="ADH-like_C"/>
</dbReference>
<dbReference type="Pfam" id="PF08240">
    <property type="entry name" value="ADH_N"/>
    <property type="match status" value="1"/>
</dbReference>
<evidence type="ECO:0000259" key="3">
    <source>
        <dbReference type="Pfam" id="PF08240"/>
    </source>
</evidence>
<feature type="domain" description="Alcohol dehydrogenase-like C-terminal" evidence="2">
    <location>
        <begin position="194"/>
        <end position="294"/>
    </location>
</feature>
<dbReference type="GO" id="GO:0016491">
    <property type="term" value="F:oxidoreductase activity"/>
    <property type="evidence" value="ECO:0007669"/>
    <property type="project" value="UniProtKB-KW"/>
</dbReference>
<dbReference type="PROSITE" id="PS51257">
    <property type="entry name" value="PROKAR_LIPOPROTEIN"/>
    <property type="match status" value="1"/>
</dbReference>
<accession>C3XTL6</accession>
<dbReference type="STRING" id="7739.C3XTL6"/>
<dbReference type="InterPro" id="IPR013154">
    <property type="entry name" value="ADH-like_N"/>
</dbReference>
<dbReference type="Gene3D" id="3.90.180.10">
    <property type="entry name" value="Medium-chain alcohol dehydrogenases, catalytic domain"/>
    <property type="match status" value="2"/>
</dbReference>
<gene>
    <name evidence="4" type="ORF">BRAFLDRAFT_78739</name>
</gene>
<dbReference type="Gene3D" id="3.40.50.720">
    <property type="entry name" value="NAD(P)-binding Rossmann-like Domain"/>
    <property type="match status" value="1"/>
</dbReference>
<dbReference type="Pfam" id="PF00107">
    <property type="entry name" value="ADH_zinc_N"/>
    <property type="match status" value="1"/>
</dbReference>
<dbReference type="InterPro" id="IPR050129">
    <property type="entry name" value="Zn_alcohol_dh"/>
</dbReference>
<dbReference type="PANTHER" id="PTHR43401">
    <property type="entry name" value="L-THREONINE 3-DEHYDROGENASE"/>
    <property type="match status" value="1"/>
</dbReference>
<dbReference type="InParanoid" id="C3XTL6"/>
<dbReference type="SUPFAM" id="SSF51735">
    <property type="entry name" value="NAD(P)-binding Rossmann-fold domains"/>
    <property type="match status" value="1"/>
</dbReference>
<feature type="domain" description="Alcohol dehydrogenase-like N-terminal" evidence="3">
    <location>
        <begin position="66"/>
        <end position="124"/>
    </location>
</feature>
<organism>
    <name type="scientific">Branchiostoma floridae</name>
    <name type="common">Florida lancelet</name>
    <name type="synonym">Amphioxus</name>
    <dbReference type="NCBI Taxonomy" id="7739"/>
    <lineage>
        <taxon>Eukaryota</taxon>
        <taxon>Metazoa</taxon>
        <taxon>Chordata</taxon>
        <taxon>Cephalochordata</taxon>
        <taxon>Leptocardii</taxon>
        <taxon>Amphioxiformes</taxon>
        <taxon>Branchiostomatidae</taxon>
        <taxon>Branchiostoma</taxon>
    </lineage>
</organism>
<dbReference type="PANTHER" id="PTHR43401:SF2">
    <property type="entry name" value="L-THREONINE 3-DEHYDROGENASE"/>
    <property type="match status" value="1"/>
</dbReference>
<evidence type="ECO:0000313" key="4">
    <source>
        <dbReference type="EMBL" id="EEN68642.1"/>
    </source>
</evidence>
<evidence type="ECO:0008006" key="5">
    <source>
        <dbReference type="Google" id="ProtNLM"/>
    </source>
</evidence>
<dbReference type="SUPFAM" id="SSF50129">
    <property type="entry name" value="GroES-like"/>
    <property type="match status" value="1"/>
</dbReference>
<name>C3XTL6_BRAFL</name>
<proteinExistence type="predicted"/>
<protein>
    <recommendedName>
        <fullName evidence="5">Enoyl reductase (ER) domain-containing protein</fullName>
    </recommendedName>
</protein>